<name>A0A9P1CC64_9DINO</name>
<dbReference type="AlphaFoldDB" id="A0A9P1CC64"/>
<reference evidence="3 4" key="2">
    <citation type="submission" date="2024-05" db="EMBL/GenBank/DDBJ databases">
        <authorList>
            <person name="Chen Y."/>
            <person name="Shah S."/>
            <person name="Dougan E. K."/>
            <person name="Thang M."/>
            <person name="Chan C."/>
        </authorList>
    </citation>
    <scope>NUCLEOTIDE SEQUENCE [LARGE SCALE GENOMIC DNA]</scope>
</reference>
<proteinExistence type="predicted"/>
<dbReference type="EMBL" id="CAMXCT030001181">
    <property type="protein sequence ID" value="CAL4774908.1"/>
    <property type="molecule type" value="Genomic_DNA"/>
</dbReference>
<protein>
    <submittedName>
        <fullName evidence="3">Retrovirus-related Pol polyprotein from transposon TNT 1-94</fullName>
    </submittedName>
</protein>
<sequence>MAQTLGCHLVLDTPENRAEVAAIVAAWEVAKEFVSKEVEISLDQGSREGSWCFVRIRDTQFGLLALKAEEIELNEPTASPLDLVISKTPRAHGSNPPWLNNTGSFSGKSNSQGFKGKGKGKGGKSKGKDSRLAGLQMGVICASHTMVATAMASATECISAELRDATVIILQCNARMGDKNNSALPQSSAPGASVGNKALETQQHATVVDLTRLSTPTTWTSVGVT</sequence>
<feature type="compositionally biased region" description="Low complexity" evidence="1">
    <location>
        <begin position="103"/>
        <end position="114"/>
    </location>
</feature>
<accession>A0A9P1CC64</accession>
<reference evidence="2" key="1">
    <citation type="submission" date="2022-10" db="EMBL/GenBank/DDBJ databases">
        <authorList>
            <person name="Chen Y."/>
            <person name="Dougan E. K."/>
            <person name="Chan C."/>
            <person name="Rhodes N."/>
            <person name="Thang M."/>
        </authorList>
    </citation>
    <scope>NUCLEOTIDE SEQUENCE</scope>
</reference>
<keyword evidence="4" id="KW-1185">Reference proteome</keyword>
<dbReference type="EMBL" id="CAMXCT010001181">
    <property type="protein sequence ID" value="CAI3987596.1"/>
    <property type="molecule type" value="Genomic_DNA"/>
</dbReference>
<dbReference type="EMBL" id="CAMXCT020001181">
    <property type="protein sequence ID" value="CAL1140971.1"/>
    <property type="molecule type" value="Genomic_DNA"/>
</dbReference>
<evidence type="ECO:0000313" key="2">
    <source>
        <dbReference type="EMBL" id="CAI3987596.1"/>
    </source>
</evidence>
<dbReference type="Proteomes" id="UP001152797">
    <property type="component" value="Unassembled WGS sequence"/>
</dbReference>
<evidence type="ECO:0000313" key="3">
    <source>
        <dbReference type="EMBL" id="CAL4774908.1"/>
    </source>
</evidence>
<evidence type="ECO:0000313" key="4">
    <source>
        <dbReference type="Proteomes" id="UP001152797"/>
    </source>
</evidence>
<comment type="caution">
    <text evidence="2">The sequence shown here is derived from an EMBL/GenBank/DDBJ whole genome shotgun (WGS) entry which is preliminary data.</text>
</comment>
<organism evidence="2">
    <name type="scientific">Cladocopium goreaui</name>
    <dbReference type="NCBI Taxonomy" id="2562237"/>
    <lineage>
        <taxon>Eukaryota</taxon>
        <taxon>Sar</taxon>
        <taxon>Alveolata</taxon>
        <taxon>Dinophyceae</taxon>
        <taxon>Suessiales</taxon>
        <taxon>Symbiodiniaceae</taxon>
        <taxon>Cladocopium</taxon>
    </lineage>
</organism>
<feature type="compositionally biased region" description="Basic residues" evidence="1">
    <location>
        <begin position="116"/>
        <end position="125"/>
    </location>
</feature>
<evidence type="ECO:0000256" key="1">
    <source>
        <dbReference type="SAM" id="MobiDB-lite"/>
    </source>
</evidence>
<feature type="region of interest" description="Disordered" evidence="1">
    <location>
        <begin position="92"/>
        <end position="129"/>
    </location>
</feature>
<gene>
    <name evidence="2" type="ORF">C1SCF055_LOCUS14851</name>
</gene>